<dbReference type="Proteomes" id="UP000019148">
    <property type="component" value="Unassembled WGS sequence"/>
</dbReference>
<evidence type="ECO:0000313" key="2">
    <source>
        <dbReference type="Proteomes" id="UP000019148"/>
    </source>
</evidence>
<comment type="caution">
    <text evidence="1">The sequence shown here is derived from an EMBL/GenBank/DDBJ whole genome shotgun (WGS) entry which is preliminary data.</text>
</comment>
<accession>W6TH53</accession>
<keyword evidence="1" id="KW-0282">Flagellum</keyword>
<organism evidence="1 2">
    <name type="scientific">Borrelia duttonii CR2A</name>
    <dbReference type="NCBI Taxonomy" id="1432657"/>
    <lineage>
        <taxon>Bacteria</taxon>
        <taxon>Pseudomonadati</taxon>
        <taxon>Spirochaetota</taxon>
        <taxon>Spirochaetia</taxon>
        <taxon>Spirochaetales</taxon>
        <taxon>Borreliaceae</taxon>
        <taxon>Borrelia</taxon>
    </lineage>
</organism>
<dbReference type="EMBL" id="AZIT01000001">
    <property type="protein sequence ID" value="ETZ18282.1"/>
    <property type="molecule type" value="Genomic_DNA"/>
</dbReference>
<evidence type="ECO:0000313" key="1">
    <source>
        <dbReference type="EMBL" id="ETZ18282.1"/>
    </source>
</evidence>
<name>W6TH53_9SPIR</name>
<reference evidence="1 2" key="1">
    <citation type="submission" date="2013-12" db="EMBL/GenBank/DDBJ databases">
        <title>Comparative genomics of relapsing fever spirochetes.</title>
        <authorList>
            <person name="Schwan T.G."/>
            <person name="Raffel S.J."/>
            <person name="Porcella S.F."/>
        </authorList>
    </citation>
    <scope>NUCLEOTIDE SEQUENCE [LARGE SCALE GENOMIC DNA]</scope>
    <source>
        <strain evidence="1 2">CR2A</strain>
    </source>
</reference>
<proteinExistence type="predicted"/>
<gene>
    <name evidence="1" type="ORF">BDCR2A_00255</name>
</gene>
<dbReference type="AlphaFoldDB" id="W6TH53"/>
<keyword evidence="1" id="KW-0969">Cilium</keyword>
<dbReference type="PATRIC" id="fig|1432657.3.peg.253"/>
<keyword evidence="1" id="KW-0966">Cell projection</keyword>
<protein>
    <submittedName>
        <fullName evidence="1">Flagellar motor switch protein fliG</fullName>
    </submittedName>
</protein>
<sequence>MRGSMQDPRLSKYQDVKNLGVKTFQNIWNNKGIKSKELYDDLGDSEIQGSILKSWVNLVKKEKKIVKVN</sequence>